<feature type="region of interest" description="Disordered" evidence="1">
    <location>
        <begin position="170"/>
        <end position="233"/>
    </location>
</feature>
<sequence>MSRILSGKRRFSRRLAAIIPPEMRCSPVSNNCLILPAYDDVGDCIFIYGESGGIQGKEVSTKRKLDLVYSGKGPNQNMRPYPISTKPVIPAVIELPDWAVDVNPPAASNLGTPLCNPENDPTIYGDCCCQRKNKYTHSGTGASSQSKNKPDDDLFWGPLDHSKQEVKKADFPQLANQGSWPKNTPGKGATMSRQKSGSGRAVEASLSSSPSLKGKRNVMAKHSGNGLQRLVQK</sequence>
<protein>
    <recommendedName>
        <fullName evidence="4">DUF4005 domain-containing protein</fullName>
    </recommendedName>
</protein>
<dbReference type="PANTHER" id="PTHR47471:SF1">
    <property type="entry name" value="PROTEIN ESSENTIAL FOR POTEXVIRUS ACCUMULATION 1"/>
    <property type="match status" value="1"/>
</dbReference>
<dbReference type="EMBL" id="CAKMRJ010000113">
    <property type="protein sequence ID" value="CAH1418296.1"/>
    <property type="molecule type" value="Genomic_DNA"/>
</dbReference>
<evidence type="ECO:0008006" key="4">
    <source>
        <dbReference type="Google" id="ProtNLM"/>
    </source>
</evidence>
<feature type="region of interest" description="Disordered" evidence="1">
    <location>
        <begin position="136"/>
        <end position="158"/>
    </location>
</feature>
<keyword evidence="3" id="KW-1185">Reference proteome</keyword>
<name>A0AAU9LTX3_9ASTR</name>
<dbReference type="PANTHER" id="PTHR47471">
    <property type="entry name" value="GYF DOMAIN-CONTAINING PROTEIN"/>
    <property type="match status" value="1"/>
</dbReference>
<evidence type="ECO:0000256" key="1">
    <source>
        <dbReference type="SAM" id="MobiDB-lite"/>
    </source>
</evidence>
<proteinExistence type="predicted"/>
<accession>A0AAU9LTX3</accession>
<reference evidence="2 3" key="1">
    <citation type="submission" date="2022-01" db="EMBL/GenBank/DDBJ databases">
        <authorList>
            <person name="Xiong W."/>
            <person name="Schranz E."/>
        </authorList>
    </citation>
    <scope>NUCLEOTIDE SEQUENCE [LARGE SCALE GENOMIC DNA]</scope>
</reference>
<evidence type="ECO:0000313" key="3">
    <source>
        <dbReference type="Proteomes" id="UP001157418"/>
    </source>
</evidence>
<gene>
    <name evidence="2" type="ORF">LVIROSA_LOCUS5898</name>
</gene>
<dbReference type="AlphaFoldDB" id="A0AAU9LTX3"/>
<feature type="compositionally biased region" description="Polar residues" evidence="1">
    <location>
        <begin position="136"/>
        <end position="147"/>
    </location>
</feature>
<dbReference type="Proteomes" id="UP001157418">
    <property type="component" value="Unassembled WGS sequence"/>
</dbReference>
<evidence type="ECO:0000313" key="2">
    <source>
        <dbReference type="EMBL" id="CAH1418296.1"/>
    </source>
</evidence>
<comment type="caution">
    <text evidence="2">The sequence shown here is derived from an EMBL/GenBank/DDBJ whole genome shotgun (WGS) entry which is preliminary data.</text>
</comment>
<organism evidence="2 3">
    <name type="scientific">Lactuca virosa</name>
    <dbReference type="NCBI Taxonomy" id="75947"/>
    <lineage>
        <taxon>Eukaryota</taxon>
        <taxon>Viridiplantae</taxon>
        <taxon>Streptophyta</taxon>
        <taxon>Embryophyta</taxon>
        <taxon>Tracheophyta</taxon>
        <taxon>Spermatophyta</taxon>
        <taxon>Magnoliopsida</taxon>
        <taxon>eudicotyledons</taxon>
        <taxon>Gunneridae</taxon>
        <taxon>Pentapetalae</taxon>
        <taxon>asterids</taxon>
        <taxon>campanulids</taxon>
        <taxon>Asterales</taxon>
        <taxon>Asteraceae</taxon>
        <taxon>Cichorioideae</taxon>
        <taxon>Cichorieae</taxon>
        <taxon>Lactucinae</taxon>
        <taxon>Lactuca</taxon>
    </lineage>
</organism>